<reference evidence="1" key="1">
    <citation type="submission" date="2024-05" db="EMBL/GenBank/DDBJ databases">
        <title>30 novel species of actinomycetes from the DSMZ collection.</title>
        <authorList>
            <person name="Nouioui I."/>
        </authorList>
    </citation>
    <scope>NUCLEOTIDE SEQUENCE</scope>
    <source>
        <strain evidence="1">DSM 40473</strain>
    </source>
</reference>
<dbReference type="RefSeq" id="WP_311606886.1">
    <property type="nucleotide sequence ID" value="NZ_JAVRFI010000001.1"/>
</dbReference>
<protein>
    <recommendedName>
        <fullName evidence="3">Aminoglycoside phosphotransferase</fullName>
    </recommendedName>
</protein>
<dbReference type="Proteomes" id="UP001180531">
    <property type="component" value="Unassembled WGS sequence"/>
</dbReference>
<sequence>MTEPLDRRRMCAALRAAGVNDRLYSVEGVHEPAAPLPDFHFLRLRSGMWETGLFERGEYAVTARFPASEETAACHELLRQLLPGE</sequence>
<comment type="caution">
    <text evidence="1">The sequence shown here is derived from an EMBL/GenBank/DDBJ whole genome shotgun (WGS) entry which is preliminary data.</text>
</comment>
<evidence type="ECO:0008006" key="3">
    <source>
        <dbReference type="Google" id="ProtNLM"/>
    </source>
</evidence>
<accession>A0ABU2SFC8</accession>
<name>A0ABU2SFC8_9ACTN</name>
<keyword evidence="2" id="KW-1185">Reference proteome</keyword>
<evidence type="ECO:0000313" key="1">
    <source>
        <dbReference type="EMBL" id="MDT0447577.1"/>
    </source>
</evidence>
<gene>
    <name evidence="1" type="ORF">RM609_00450</name>
</gene>
<organism evidence="1 2">
    <name type="scientific">Streptomyces hesseae</name>
    <dbReference type="NCBI Taxonomy" id="3075519"/>
    <lineage>
        <taxon>Bacteria</taxon>
        <taxon>Bacillati</taxon>
        <taxon>Actinomycetota</taxon>
        <taxon>Actinomycetes</taxon>
        <taxon>Kitasatosporales</taxon>
        <taxon>Streptomycetaceae</taxon>
        <taxon>Streptomyces</taxon>
    </lineage>
</organism>
<evidence type="ECO:0000313" key="2">
    <source>
        <dbReference type="Proteomes" id="UP001180531"/>
    </source>
</evidence>
<proteinExistence type="predicted"/>
<dbReference type="EMBL" id="JAVRFI010000001">
    <property type="protein sequence ID" value="MDT0447577.1"/>
    <property type="molecule type" value="Genomic_DNA"/>
</dbReference>